<feature type="transmembrane region" description="Helical" evidence="4">
    <location>
        <begin position="52"/>
        <end position="71"/>
    </location>
</feature>
<protein>
    <recommendedName>
        <fullName evidence="7">Tat pathway signal sequence</fullName>
    </recommendedName>
</protein>
<name>A0ABQ8FX30_9PEZI</name>
<comment type="similarity">
    <text evidence="3">Belongs to the ustYa family.</text>
</comment>
<comment type="pathway">
    <text evidence="1">Mycotoxin biosynthesis.</text>
</comment>
<evidence type="ECO:0000313" key="5">
    <source>
        <dbReference type="EMBL" id="KAH7032169.1"/>
    </source>
</evidence>
<gene>
    <name evidence="5" type="ORF">B0J12DRAFT_721640</name>
</gene>
<proteinExistence type="inferred from homology"/>
<organism evidence="5 6">
    <name type="scientific">Macrophomina phaseolina</name>
    <dbReference type="NCBI Taxonomy" id="35725"/>
    <lineage>
        <taxon>Eukaryota</taxon>
        <taxon>Fungi</taxon>
        <taxon>Dikarya</taxon>
        <taxon>Ascomycota</taxon>
        <taxon>Pezizomycotina</taxon>
        <taxon>Dothideomycetes</taxon>
        <taxon>Dothideomycetes incertae sedis</taxon>
        <taxon>Botryosphaeriales</taxon>
        <taxon>Botryosphaeriaceae</taxon>
        <taxon>Macrophomina</taxon>
    </lineage>
</organism>
<keyword evidence="2" id="KW-0560">Oxidoreductase</keyword>
<keyword evidence="4" id="KW-0812">Transmembrane</keyword>
<dbReference type="Pfam" id="PF11807">
    <property type="entry name" value="UstYa"/>
    <property type="match status" value="1"/>
</dbReference>
<sequence length="258" mass="29380">MANTLAFKDCQSSRTSSEDAASAAGDKAFLLSEEKMKQFQGPKRRCMSWRNVFFVLNVLFLIAGLTVWAHLVNFSRSLQCNGSKADNFEPDLVYDTPVTFRPYKALSGEPSNETNALWESFLPNGQGMVEIRNEDTANLPPSKPAPHKPETHKLYGVSMFHQLHCVSYLRLAYWPDLLDEKPEDIVSHRDHCLDYIRQAIMCAGDVTFEPLDEAGVHGMGTTHRCRNFERIFSWTYERRSAREDEGITAGHKKHIHVE</sequence>
<comment type="caution">
    <text evidence="5">The sequence shown here is derived from an EMBL/GenBank/DDBJ whole genome shotgun (WGS) entry which is preliminary data.</text>
</comment>
<keyword evidence="4" id="KW-1133">Transmembrane helix</keyword>
<evidence type="ECO:0000256" key="2">
    <source>
        <dbReference type="ARBA" id="ARBA00023002"/>
    </source>
</evidence>
<evidence type="ECO:0008006" key="7">
    <source>
        <dbReference type="Google" id="ProtNLM"/>
    </source>
</evidence>
<accession>A0ABQ8FX30</accession>
<evidence type="ECO:0000256" key="4">
    <source>
        <dbReference type="SAM" id="Phobius"/>
    </source>
</evidence>
<evidence type="ECO:0000256" key="1">
    <source>
        <dbReference type="ARBA" id="ARBA00004685"/>
    </source>
</evidence>
<evidence type="ECO:0000256" key="3">
    <source>
        <dbReference type="ARBA" id="ARBA00035112"/>
    </source>
</evidence>
<dbReference type="InterPro" id="IPR021765">
    <property type="entry name" value="UstYa-like"/>
</dbReference>
<dbReference type="PANTHER" id="PTHR33365:SF11">
    <property type="entry name" value="TAT PATHWAY SIGNAL SEQUENCE"/>
    <property type="match status" value="1"/>
</dbReference>
<evidence type="ECO:0000313" key="6">
    <source>
        <dbReference type="Proteomes" id="UP000774617"/>
    </source>
</evidence>
<reference evidence="5 6" key="1">
    <citation type="journal article" date="2021" name="Nat. Commun.">
        <title>Genetic determinants of endophytism in the Arabidopsis root mycobiome.</title>
        <authorList>
            <person name="Mesny F."/>
            <person name="Miyauchi S."/>
            <person name="Thiergart T."/>
            <person name="Pickel B."/>
            <person name="Atanasova L."/>
            <person name="Karlsson M."/>
            <person name="Huettel B."/>
            <person name="Barry K.W."/>
            <person name="Haridas S."/>
            <person name="Chen C."/>
            <person name="Bauer D."/>
            <person name="Andreopoulos W."/>
            <person name="Pangilinan J."/>
            <person name="LaButti K."/>
            <person name="Riley R."/>
            <person name="Lipzen A."/>
            <person name="Clum A."/>
            <person name="Drula E."/>
            <person name="Henrissat B."/>
            <person name="Kohler A."/>
            <person name="Grigoriev I.V."/>
            <person name="Martin F.M."/>
            <person name="Hacquard S."/>
        </authorList>
    </citation>
    <scope>NUCLEOTIDE SEQUENCE [LARGE SCALE GENOMIC DNA]</scope>
    <source>
        <strain evidence="5 6">MPI-SDFR-AT-0080</strain>
    </source>
</reference>
<dbReference type="PANTHER" id="PTHR33365">
    <property type="entry name" value="YALI0B05434P"/>
    <property type="match status" value="1"/>
</dbReference>
<keyword evidence="4" id="KW-0472">Membrane</keyword>
<keyword evidence="6" id="KW-1185">Reference proteome</keyword>
<dbReference type="EMBL" id="JAGTJR010000041">
    <property type="protein sequence ID" value="KAH7032169.1"/>
    <property type="molecule type" value="Genomic_DNA"/>
</dbReference>
<dbReference type="Proteomes" id="UP000774617">
    <property type="component" value="Unassembled WGS sequence"/>
</dbReference>